<dbReference type="InterPro" id="IPR001041">
    <property type="entry name" value="2Fe-2S_ferredoxin-type"/>
</dbReference>
<keyword evidence="4" id="KW-0408">Iron</keyword>
<proteinExistence type="predicted"/>
<evidence type="ECO:0000256" key="6">
    <source>
        <dbReference type="SAM" id="MobiDB-lite"/>
    </source>
</evidence>
<comment type="caution">
    <text evidence="8">The sequence shown here is derived from an EMBL/GenBank/DDBJ whole genome shotgun (WGS) entry which is preliminary data.</text>
</comment>
<dbReference type="Pfam" id="PF06240">
    <property type="entry name" value="COXG"/>
    <property type="match status" value="1"/>
</dbReference>
<feature type="domain" description="2Fe-2S ferredoxin-type" evidence="7">
    <location>
        <begin position="2"/>
        <end position="78"/>
    </location>
</feature>
<feature type="compositionally biased region" description="Polar residues" evidence="6">
    <location>
        <begin position="282"/>
        <end position="294"/>
    </location>
</feature>
<keyword evidence="5" id="KW-0411">Iron-sulfur</keyword>
<dbReference type="InterPro" id="IPR023393">
    <property type="entry name" value="START-like_dom_sf"/>
</dbReference>
<dbReference type="Gene3D" id="1.10.150.120">
    <property type="entry name" value="[2Fe-2S]-binding domain"/>
    <property type="match status" value="1"/>
</dbReference>
<dbReference type="Proteomes" id="UP000319142">
    <property type="component" value="Unassembled WGS sequence"/>
</dbReference>
<dbReference type="Pfam" id="PF01799">
    <property type="entry name" value="Fer2_2"/>
    <property type="match status" value="1"/>
</dbReference>
<evidence type="ECO:0000256" key="2">
    <source>
        <dbReference type="ARBA" id="ARBA00022723"/>
    </source>
</evidence>
<dbReference type="RefSeq" id="WP_273133164.1">
    <property type="nucleotide sequence ID" value="NZ_VMRX01000014.1"/>
</dbReference>
<dbReference type="Gene3D" id="3.10.20.30">
    <property type="match status" value="1"/>
</dbReference>
<evidence type="ECO:0000256" key="1">
    <source>
        <dbReference type="ARBA" id="ARBA00022714"/>
    </source>
</evidence>
<keyword evidence="3" id="KW-0560">Oxidoreductase</keyword>
<dbReference type="InterPro" id="IPR010419">
    <property type="entry name" value="CO_DH_gsu"/>
</dbReference>
<keyword evidence="2" id="KW-0479">Metal-binding</keyword>
<evidence type="ECO:0000256" key="5">
    <source>
        <dbReference type="ARBA" id="ARBA00023014"/>
    </source>
</evidence>
<dbReference type="EMBL" id="VMRX01000014">
    <property type="protein sequence ID" value="TVT34351.1"/>
    <property type="molecule type" value="Genomic_DNA"/>
</dbReference>
<feature type="region of interest" description="Disordered" evidence="6">
    <location>
        <begin position="274"/>
        <end position="294"/>
    </location>
</feature>
<dbReference type="InterPro" id="IPR012675">
    <property type="entry name" value="Beta-grasp_dom_sf"/>
</dbReference>
<dbReference type="InterPro" id="IPR002888">
    <property type="entry name" value="2Fe-2S-bd"/>
</dbReference>
<dbReference type="Gene3D" id="3.30.530.20">
    <property type="match status" value="1"/>
</dbReference>
<evidence type="ECO:0000256" key="3">
    <source>
        <dbReference type="ARBA" id="ARBA00023002"/>
    </source>
</evidence>
<dbReference type="GO" id="GO:0051537">
    <property type="term" value="F:2 iron, 2 sulfur cluster binding"/>
    <property type="evidence" value="ECO:0007669"/>
    <property type="project" value="UniProtKB-KW"/>
</dbReference>
<dbReference type="GO" id="GO:0016491">
    <property type="term" value="F:oxidoreductase activity"/>
    <property type="evidence" value="ECO:0007669"/>
    <property type="project" value="UniProtKB-KW"/>
</dbReference>
<dbReference type="GO" id="GO:0046872">
    <property type="term" value="F:metal ion binding"/>
    <property type="evidence" value="ECO:0007669"/>
    <property type="project" value="UniProtKB-KW"/>
</dbReference>
<dbReference type="SUPFAM" id="SSF55961">
    <property type="entry name" value="Bet v1-like"/>
    <property type="match status" value="1"/>
</dbReference>
<dbReference type="CDD" id="cd07823">
    <property type="entry name" value="SRPBCC_5"/>
    <property type="match status" value="1"/>
</dbReference>
<dbReference type="CDD" id="cd00207">
    <property type="entry name" value="fer2"/>
    <property type="match status" value="1"/>
</dbReference>
<dbReference type="InterPro" id="IPR036884">
    <property type="entry name" value="2Fe-2S-bd_dom_sf"/>
</dbReference>
<dbReference type="SUPFAM" id="SSF47741">
    <property type="entry name" value="CO dehydrogenase ISP C-domain like"/>
    <property type="match status" value="1"/>
</dbReference>
<gene>
    <name evidence="8" type="ORF">FHK81_06955</name>
</gene>
<name>A0A558BCW9_9GAMM</name>
<dbReference type="PANTHER" id="PTHR44379:SF8">
    <property type="entry name" value="XANTHINE DEHYDROGENASE IRON-SULFUR-BINDING SUBUNIT XDHC-RELATED"/>
    <property type="match status" value="1"/>
</dbReference>
<protein>
    <submittedName>
        <fullName evidence="8">2Fe-2S iron-sulfur cluster binding domain-containing protein</fullName>
    </submittedName>
</protein>
<dbReference type="InterPro" id="IPR036010">
    <property type="entry name" value="2Fe-2S_ferredoxin-like_sf"/>
</dbReference>
<dbReference type="InterPro" id="IPR051452">
    <property type="entry name" value="Diverse_Oxidoreductases"/>
</dbReference>
<evidence type="ECO:0000256" key="4">
    <source>
        <dbReference type="ARBA" id="ARBA00023004"/>
    </source>
</evidence>
<evidence type="ECO:0000259" key="7">
    <source>
        <dbReference type="PROSITE" id="PS51085"/>
    </source>
</evidence>
<dbReference type="Pfam" id="PF00111">
    <property type="entry name" value="Fer2"/>
    <property type="match status" value="1"/>
</dbReference>
<dbReference type="PROSITE" id="PS51085">
    <property type="entry name" value="2FE2S_FER_2"/>
    <property type="match status" value="1"/>
</dbReference>
<dbReference type="PROSITE" id="PS00197">
    <property type="entry name" value="2FE2S_FER_1"/>
    <property type="match status" value="1"/>
</dbReference>
<organism evidence="8 9">
    <name type="scientific">Marinobacter vinifirmus</name>
    <dbReference type="NCBI Taxonomy" id="355591"/>
    <lineage>
        <taxon>Bacteria</taxon>
        <taxon>Pseudomonadati</taxon>
        <taxon>Pseudomonadota</taxon>
        <taxon>Gammaproteobacteria</taxon>
        <taxon>Pseudomonadales</taxon>
        <taxon>Marinobacteraceae</taxon>
        <taxon>Marinobacter</taxon>
    </lineage>
</organism>
<dbReference type="PANTHER" id="PTHR44379">
    <property type="entry name" value="OXIDOREDUCTASE WITH IRON-SULFUR SUBUNIT"/>
    <property type="match status" value="1"/>
</dbReference>
<evidence type="ECO:0000313" key="9">
    <source>
        <dbReference type="Proteomes" id="UP000319142"/>
    </source>
</evidence>
<dbReference type="FunFam" id="3.10.20.30:FF:000020">
    <property type="entry name" value="Xanthine dehydrogenase iron-sulfur subunit"/>
    <property type="match status" value="1"/>
</dbReference>
<keyword evidence="1" id="KW-0001">2Fe-2S</keyword>
<evidence type="ECO:0000313" key="8">
    <source>
        <dbReference type="EMBL" id="TVT34351.1"/>
    </source>
</evidence>
<dbReference type="InterPro" id="IPR006058">
    <property type="entry name" value="2Fe2S_fd_BS"/>
</dbReference>
<reference evidence="8 9" key="1">
    <citation type="submission" date="2019-07" db="EMBL/GenBank/DDBJ databases">
        <title>The pathways for chlorine oxyanion respiration interact through the shared metabolite chlorate.</title>
        <authorList>
            <person name="Barnum T.P."/>
            <person name="Cheng Y."/>
            <person name="Hill K.A."/>
            <person name="Lucas L.N."/>
            <person name="Carlson H.K."/>
            <person name="Coates J.D."/>
        </authorList>
    </citation>
    <scope>NUCLEOTIDE SEQUENCE [LARGE SCALE GENOMIC DNA]</scope>
    <source>
        <strain evidence="8">UCB</strain>
    </source>
</reference>
<dbReference type="AlphaFoldDB" id="A0A558BCW9"/>
<sequence>MNSKTVTINGRASDLNIEPRRNLADYVREDLLLTGTHVGCEQGICGACTVVKDGRPVRSCLTWAASCEGSDVRTIEAYDTDAVMTRLREAFSREHALQCGFCTPGMLITAQDIVRRFAGQTISDKRIRYELSGNLCRCTGYVGIVRAIQRVLESYGDQPVPDLATAPSLGVMELQDFDAIPLEEKTRDESRGPATRSVAEGNGRRIEAQFELAHPAPAVWAILRDELPAMVACLPGAELSSMNDDGSLEGFFHVKLGPVSARIAGEGKATFDDSRWHGEVSGQGTDSRSNSRAKGTLSFSLEELDESASRMTVSISFEMSGALAQFSRGGLVEEIISVLIEQFQTNFGRHMAGEAPVKQSSLGIFQLTWMAFKRWLRRLF</sequence>
<dbReference type="SUPFAM" id="SSF54292">
    <property type="entry name" value="2Fe-2S ferredoxin-like"/>
    <property type="match status" value="1"/>
</dbReference>
<accession>A0A558BCW9</accession>